<organism evidence="7 8">
    <name type="scientific">Symbiobacterium thermophilum</name>
    <dbReference type="NCBI Taxonomy" id="2734"/>
    <lineage>
        <taxon>Bacteria</taxon>
        <taxon>Bacillati</taxon>
        <taxon>Bacillota</taxon>
        <taxon>Clostridia</taxon>
        <taxon>Eubacteriales</taxon>
        <taxon>Symbiobacteriaceae</taxon>
        <taxon>Symbiobacterium</taxon>
    </lineage>
</organism>
<dbReference type="SUPFAM" id="SSF118010">
    <property type="entry name" value="TM1457-like"/>
    <property type="match status" value="1"/>
</dbReference>
<gene>
    <name evidence="7" type="ORF">A6D92_03705</name>
</gene>
<evidence type="ECO:0000256" key="1">
    <source>
        <dbReference type="ARBA" id="ARBA00022517"/>
    </source>
</evidence>
<dbReference type="PANTHER" id="PTHR39178">
    <property type="entry name" value="HYPOTHETICAL RIBOSOME-ASSOCIATED PROTEIN"/>
    <property type="match status" value="1"/>
</dbReference>
<keyword evidence="4" id="KW-0788">Thiol protease</keyword>
<dbReference type="Pfam" id="PF04327">
    <property type="entry name" value="Peptidase_Prp"/>
    <property type="match status" value="1"/>
</dbReference>
<sequence>MITVRVRRAEDGSVVSLETEGHAGYADPGEDIVCAGVTALVVTALIGLKRVAGHPHEGRAASGKAWCRLLPGGTPESRLKAQAILETTVLGLKDIAKDYPDHVRVTEGG</sequence>
<keyword evidence="2" id="KW-0645">Protease</keyword>
<proteinExistence type="inferred from homology"/>
<evidence type="ECO:0000256" key="5">
    <source>
        <dbReference type="ARBA" id="ARBA00044503"/>
    </source>
</evidence>
<dbReference type="CDD" id="cd16332">
    <property type="entry name" value="Prp-like"/>
    <property type="match status" value="1"/>
</dbReference>
<comment type="caution">
    <text evidence="7">The sequence shown here is derived from an EMBL/GenBank/DDBJ whole genome shotgun (WGS) entry which is preliminary data.</text>
</comment>
<protein>
    <recommendedName>
        <fullName evidence="6">Ribosomal processing cysteine protease Prp</fullName>
    </recommendedName>
</protein>
<accession>A0A1Y2T9E1</accession>
<dbReference type="Gene3D" id="3.30.70.1490">
    <property type="entry name" value="Cysteine protease Prp"/>
    <property type="match status" value="1"/>
</dbReference>
<dbReference type="AlphaFoldDB" id="A0A1Y2T9E1"/>
<dbReference type="GO" id="GO:0006508">
    <property type="term" value="P:proteolysis"/>
    <property type="evidence" value="ECO:0007669"/>
    <property type="project" value="UniProtKB-KW"/>
</dbReference>
<dbReference type="GO" id="GO:0042254">
    <property type="term" value="P:ribosome biogenesis"/>
    <property type="evidence" value="ECO:0007669"/>
    <property type="project" value="UniProtKB-KW"/>
</dbReference>
<reference evidence="8" key="1">
    <citation type="submission" date="2016-04" db="EMBL/GenBank/DDBJ databases">
        <authorList>
            <person name="Antunes L.P."/>
            <person name="Martins L.F."/>
            <person name="Pereira R.V."/>
            <person name="Thomas A.M."/>
            <person name="Barbosa D."/>
            <person name="Nascimento L."/>
            <person name="Silva G.M."/>
            <person name="Condomitti G.W."/>
            <person name="Digiampietri L.A."/>
            <person name="Lombardi K.C."/>
            <person name="Ramos P.L."/>
            <person name="Quaggio R.B."/>
            <person name="Oliveira J.C."/>
            <person name="Pascon R.C."/>
            <person name="Cruz J.B."/>
            <person name="Silva A.M."/>
            <person name="Setubal J.C."/>
        </authorList>
    </citation>
    <scope>NUCLEOTIDE SEQUENCE [LARGE SCALE GENOMIC DNA]</scope>
</reference>
<name>A0A1Y2T9E1_SYMTR</name>
<dbReference type="Proteomes" id="UP000194267">
    <property type="component" value="Unassembled WGS sequence"/>
</dbReference>
<dbReference type="InterPro" id="IPR036764">
    <property type="entry name" value="Peptidase_Prp_sf"/>
</dbReference>
<evidence type="ECO:0000256" key="4">
    <source>
        <dbReference type="ARBA" id="ARBA00022807"/>
    </source>
</evidence>
<comment type="similarity">
    <text evidence="5">Belongs to the Prp family.</text>
</comment>
<evidence type="ECO:0000256" key="3">
    <source>
        <dbReference type="ARBA" id="ARBA00022801"/>
    </source>
</evidence>
<dbReference type="InterPro" id="IPR007422">
    <property type="entry name" value="Peptidase_Prp"/>
</dbReference>
<evidence type="ECO:0000256" key="6">
    <source>
        <dbReference type="ARBA" id="ARBA00044538"/>
    </source>
</evidence>
<evidence type="ECO:0000313" key="8">
    <source>
        <dbReference type="Proteomes" id="UP000194267"/>
    </source>
</evidence>
<evidence type="ECO:0000313" key="7">
    <source>
        <dbReference type="EMBL" id="OTA41805.1"/>
    </source>
</evidence>
<dbReference type="EMBL" id="LWLV01000212">
    <property type="protein sequence ID" value="OTA41805.1"/>
    <property type="molecule type" value="Genomic_DNA"/>
</dbReference>
<dbReference type="PANTHER" id="PTHR39178:SF1">
    <property type="entry name" value="RIBOSOMAL-PROCESSING CYSTEINE PROTEASE PRP"/>
    <property type="match status" value="1"/>
</dbReference>
<evidence type="ECO:0000256" key="2">
    <source>
        <dbReference type="ARBA" id="ARBA00022670"/>
    </source>
</evidence>
<dbReference type="GO" id="GO:0008234">
    <property type="term" value="F:cysteine-type peptidase activity"/>
    <property type="evidence" value="ECO:0007669"/>
    <property type="project" value="UniProtKB-KW"/>
</dbReference>
<keyword evidence="3" id="KW-0378">Hydrolase</keyword>
<keyword evidence="1" id="KW-0690">Ribosome biogenesis</keyword>